<dbReference type="PANTHER" id="PTHR48098">
    <property type="entry name" value="ENTEROCHELIN ESTERASE-RELATED"/>
    <property type="match status" value="1"/>
</dbReference>
<name>A0A934NRD3_9NOCA</name>
<accession>A0A934NRD3</accession>
<dbReference type="InterPro" id="IPR029058">
    <property type="entry name" value="AB_hydrolase_fold"/>
</dbReference>
<protein>
    <submittedName>
        <fullName evidence="2">Esterase family protein</fullName>
    </submittedName>
</protein>
<sequence length="357" mass="39170">MRVFAHRTREPGARRTSRSWLRRSAAALSLALLSPLAVAVVGTTAPTAQAAFNPSGIDFWVDSSMGPIKSRIFRANDGNTNRVVYALDGLRARDDLNGWEIDTNVVVELQKWNINVVMPVGGQNSFYSDWIAPSNFFGIGTGSSSGSATGSSGAVGQRNTYMWETFLTQNLRFALRDRLGFNPNRNGVFGLSMGGSAALTLAAYHPDQFSYAGSFSGYLNVSAPGMKEAMRLAFLTQNGFNIDAMWGPPWDPRWLRNDPFVFAPRLKAQNTRLYIAAGSGIPGVYDQPRSFVDLYNTANGMGLEAISLANTKAFQLRMASLGYGNVVYDFPPVGTHSWPWWADNVYRMIPDLSNYIG</sequence>
<dbReference type="AlphaFoldDB" id="A0A934NRD3"/>
<dbReference type="InterPro" id="IPR050583">
    <property type="entry name" value="Mycobacterial_A85_antigen"/>
</dbReference>
<dbReference type="PANTHER" id="PTHR48098:SF1">
    <property type="entry name" value="DIACYLGLYCEROL ACYLTRANSFERASE_MYCOLYLTRANSFERASE AG85A"/>
    <property type="match status" value="1"/>
</dbReference>
<reference evidence="2" key="1">
    <citation type="submission" date="2020-12" db="EMBL/GenBank/DDBJ databases">
        <title>Antrihabitans popcorni sp. nov. and Antrihabitans auranticaus sp. nov., isolated from a larva cave.</title>
        <authorList>
            <person name="Lee S.D."/>
            <person name="Kim I.S."/>
        </authorList>
    </citation>
    <scope>NUCLEOTIDE SEQUENCE</scope>
    <source>
        <strain evidence="2">YC3-6</strain>
    </source>
</reference>
<dbReference type="RefSeq" id="WP_199704703.1">
    <property type="nucleotide sequence ID" value="NZ_JAEMNV010000004.1"/>
</dbReference>
<proteinExistence type="predicted"/>
<evidence type="ECO:0000313" key="3">
    <source>
        <dbReference type="Proteomes" id="UP000655868"/>
    </source>
</evidence>
<gene>
    <name evidence="2" type="ORF">JGU71_13605</name>
</gene>
<dbReference type="Gene3D" id="3.40.50.1820">
    <property type="entry name" value="alpha/beta hydrolase"/>
    <property type="match status" value="1"/>
</dbReference>
<dbReference type="GO" id="GO:0016747">
    <property type="term" value="F:acyltransferase activity, transferring groups other than amino-acyl groups"/>
    <property type="evidence" value="ECO:0007669"/>
    <property type="project" value="TreeGrafter"/>
</dbReference>
<keyword evidence="1" id="KW-0732">Signal</keyword>
<evidence type="ECO:0000256" key="1">
    <source>
        <dbReference type="SAM" id="SignalP"/>
    </source>
</evidence>
<dbReference type="Proteomes" id="UP000655868">
    <property type="component" value="Unassembled WGS sequence"/>
</dbReference>
<dbReference type="EMBL" id="JAEMNV010000004">
    <property type="protein sequence ID" value="MBJ8339927.1"/>
    <property type="molecule type" value="Genomic_DNA"/>
</dbReference>
<evidence type="ECO:0000313" key="2">
    <source>
        <dbReference type="EMBL" id="MBJ8339927.1"/>
    </source>
</evidence>
<keyword evidence="3" id="KW-1185">Reference proteome</keyword>
<feature type="chain" id="PRO_5039110454" evidence="1">
    <location>
        <begin position="40"/>
        <end position="357"/>
    </location>
</feature>
<dbReference type="Pfam" id="PF00756">
    <property type="entry name" value="Esterase"/>
    <property type="match status" value="1"/>
</dbReference>
<dbReference type="SUPFAM" id="SSF53474">
    <property type="entry name" value="alpha/beta-Hydrolases"/>
    <property type="match status" value="1"/>
</dbReference>
<dbReference type="InterPro" id="IPR000801">
    <property type="entry name" value="Esterase-like"/>
</dbReference>
<comment type="caution">
    <text evidence="2">The sequence shown here is derived from an EMBL/GenBank/DDBJ whole genome shotgun (WGS) entry which is preliminary data.</text>
</comment>
<feature type="signal peptide" evidence="1">
    <location>
        <begin position="1"/>
        <end position="39"/>
    </location>
</feature>
<organism evidence="2 3">
    <name type="scientific">Antrihabitans stalagmiti</name>
    <dbReference type="NCBI Taxonomy" id="2799499"/>
    <lineage>
        <taxon>Bacteria</taxon>
        <taxon>Bacillati</taxon>
        <taxon>Actinomycetota</taxon>
        <taxon>Actinomycetes</taxon>
        <taxon>Mycobacteriales</taxon>
        <taxon>Nocardiaceae</taxon>
        <taxon>Antrihabitans</taxon>
    </lineage>
</organism>